<dbReference type="PANTHER" id="PTHR12497">
    <property type="entry name" value="TAZ PROTEIN TAFAZZIN"/>
    <property type="match status" value="1"/>
</dbReference>
<evidence type="ECO:0000256" key="8">
    <source>
        <dbReference type="ARBA" id="ARBA00023136"/>
    </source>
</evidence>
<evidence type="ECO:0000256" key="2">
    <source>
        <dbReference type="ARBA" id="ARBA00010524"/>
    </source>
</evidence>
<proteinExistence type="inferred from homology"/>
<feature type="domain" description="Phospholipid/glycerol acyltransferase" evidence="14">
    <location>
        <begin position="64"/>
        <end position="187"/>
    </location>
</feature>
<gene>
    <name evidence="16" type="primary">LOC110984180</name>
</gene>
<dbReference type="PRINTS" id="PR00979">
    <property type="entry name" value="TAFAZZIN"/>
</dbReference>
<dbReference type="GO" id="GO:0035965">
    <property type="term" value="P:cardiolipin acyl-chain remodeling"/>
    <property type="evidence" value="ECO:0007669"/>
    <property type="project" value="TreeGrafter"/>
</dbReference>
<dbReference type="CDD" id="cd07989">
    <property type="entry name" value="LPLAT_AGPAT-like"/>
    <property type="match status" value="1"/>
</dbReference>
<reference evidence="16" key="1">
    <citation type="submission" date="2025-08" db="UniProtKB">
        <authorList>
            <consortium name="RefSeq"/>
        </authorList>
    </citation>
    <scope>IDENTIFICATION</scope>
</reference>
<keyword evidence="4" id="KW-1000">Mitochondrion outer membrane</keyword>
<dbReference type="OrthoDB" id="193467at2759"/>
<dbReference type="InterPro" id="IPR000872">
    <property type="entry name" value="Tafazzin"/>
</dbReference>
<comment type="catalytic activity">
    <reaction evidence="11">
        <text>1'-[1,2-diacyl-sn-glycero-3-phospho],3'-[1-acyl-sn-glycero-3-phospho]-glycerol + a 1,2-diacyl-sn-glycero-3-phosphocholine = a cardiolipin + a 1-acyl-sn-glycero-3-phosphocholine</text>
        <dbReference type="Rhea" id="RHEA:33731"/>
        <dbReference type="ChEBI" id="CHEBI:57643"/>
        <dbReference type="ChEBI" id="CHEBI:58168"/>
        <dbReference type="ChEBI" id="CHEBI:62237"/>
        <dbReference type="ChEBI" id="CHEBI:64743"/>
    </reaction>
    <physiologicalReaction direction="left-to-right" evidence="11">
        <dbReference type="Rhea" id="RHEA:33732"/>
    </physiologicalReaction>
    <physiologicalReaction direction="right-to-left" evidence="11">
        <dbReference type="Rhea" id="RHEA:33733"/>
    </physiologicalReaction>
</comment>
<accession>A0A8B7Z2D1</accession>
<evidence type="ECO:0000256" key="1">
    <source>
        <dbReference type="ARBA" id="ARBA00004137"/>
    </source>
</evidence>
<evidence type="ECO:0000256" key="7">
    <source>
        <dbReference type="ARBA" id="ARBA00023128"/>
    </source>
</evidence>
<evidence type="ECO:0000256" key="12">
    <source>
        <dbReference type="ARBA" id="ARBA00049543"/>
    </source>
</evidence>
<dbReference type="GO" id="GO:0007007">
    <property type="term" value="P:inner mitochondrial membrane organization"/>
    <property type="evidence" value="ECO:0007669"/>
    <property type="project" value="TreeGrafter"/>
</dbReference>
<dbReference type="CTD" id="36405"/>
<dbReference type="KEGG" id="aplc:110984180"/>
<evidence type="ECO:0000256" key="4">
    <source>
        <dbReference type="ARBA" id="ARBA00022787"/>
    </source>
</evidence>
<evidence type="ECO:0000256" key="10">
    <source>
        <dbReference type="ARBA" id="ARBA00024323"/>
    </source>
</evidence>
<comment type="subcellular location">
    <subcellularLocation>
        <location evidence="1">Mitochondrion inner membrane</location>
        <topology evidence="1">Peripheral membrane protein</topology>
        <orientation evidence="1">Intermembrane side</orientation>
    </subcellularLocation>
    <subcellularLocation>
        <location evidence="10">Mitochondrion outer membrane</location>
        <topology evidence="10">Peripheral membrane protein</topology>
        <orientation evidence="10">Intermembrane side</orientation>
    </subcellularLocation>
</comment>
<keyword evidence="6" id="KW-0443">Lipid metabolism</keyword>
<organism evidence="15 16">
    <name type="scientific">Acanthaster planci</name>
    <name type="common">Crown-of-thorns starfish</name>
    <dbReference type="NCBI Taxonomy" id="133434"/>
    <lineage>
        <taxon>Eukaryota</taxon>
        <taxon>Metazoa</taxon>
        <taxon>Echinodermata</taxon>
        <taxon>Eleutherozoa</taxon>
        <taxon>Asterozoa</taxon>
        <taxon>Asteroidea</taxon>
        <taxon>Valvatacea</taxon>
        <taxon>Valvatida</taxon>
        <taxon>Acanthasteridae</taxon>
        <taxon>Acanthaster</taxon>
    </lineage>
</organism>
<evidence type="ECO:0000256" key="5">
    <source>
        <dbReference type="ARBA" id="ARBA00022792"/>
    </source>
</evidence>
<dbReference type="RefSeq" id="XP_022099774.1">
    <property type="nucleotide sequence ID" value="XM_022244082.1"/>
</dbReference>
<comment type="similarity">
    <text evidence="2 13">Belongs to the taffazin family.</text>
</comment>
<dbReference type="Pfam" id="PF01553">
    <property type="entry name" value="Acyltransferase"/>
    <property type="match status" value="1"/>
</dbReference>
<protein>
    <recommendedName>
        <fullName evidence="13">Tafazzin family protein</fullName>
    </recommendedName>
</protein>
<dbReference type="SMART" id="SM00563">
    <property type="entry name" value="PlsC"/>
    <property type="match status" value="1"/>
</dbReference>
<evidence type="ECO:0000256" key="6">
    <source>
        <dbReference type="ARBA" id="ARBA00023098"/>
    </source>
</evidence>
<evidence type="ECO:0000256" key="11">
    <source>
        <dbReference type="ARBA" id="ARBA00047906"/>
    </source>
</evidence>
<dbReference type="GeneID" id="110984180"/>
<evidence type="ECO:0000256" key="9">
    <source>
        <dbReference type="ARBA" id="ARBA00023315"/>
    </source>
</evidence>
<dbReference type="InterPro" id="IPR002123">
    <property type="entry name" value="Plipid/glycerol_acylTrfase"/>
</dbReference>
<name>A0A8B7Z2D1_ACAPL</name>
<keyword evidence="9" id="KW-0012">Acyltransferase</keyword>
<evidence type="ECO:0000313" key="16">
    <source>
        <dbReference type="RefSeq" id="XP_022099774.1"/>
    </source>
</evidence>
<keyword evidence="15" id="KW-1185">Reference proteome</keyword>
<evidence type="ECO:0000256" key="13">
    <source>
        <dbReference type="RuleBase" id="RU365062"/>
    </source>
</evidence>
<dbReference type="Proteomes" id="UP000694845">
    <property type="component" value="Unplaced"/>
</dbReference>
<evidence type="ECO:0000313" key="15">
    <source>
        <dbReference type="Proteomes" id="UP000694845"/>
    </source>
</evidence>
<dbReference type="AlphaFoldDB" id="A0A8B7Z2D1"/>
<dbReference type="SUPFAM" id="SSF69593">
    <property type="entry name" value="Glycerol-3-phosphate (1)-acyltransferase"/>
    <property type="match status" value="1"/>
</dbReference>
<evidence type="ECO:0000256" key="3">
    <source>
        <dbReference type="ARBA" id="ARBA00022679"/>
    </source>
</evidence>
<dbReference type="GO" id="GO:0005743">
    <property type="term" value="C:mitochondrial inner membrane"/>
    <property type="evidence" value="ECO:0007669"/>
    <property type="project" value="UniProtKB-SubCell"/>
</dbReference>
<dbReference type="PANTHER" id="PTHR12497:SF0">
    <property type="entry name" value="TAFAZZIN"/>
    <property type="match status" value="1"/>
</dbReference>
<sequence>MPLEPWQFVIPEKPGTFWRIGSRFMIIGTGIISRIYLNWANHFQGHNLDILYNAVEKRPPERPLITVGNHISCFDPMLWGTLKMKGLGHPHKTRWCPIASDITCTKKWHVYFFSLGQGIPVVRGDGVYQHPMDVCIDKLHKGHWVHFFPEGKVNMNKEFMRLKWGVGRAIAESRVLPLVIPFWHLGMDEVLANHQPYIPKFGKKITMLIGKPLDFREALQHLREEARNQKEVDGYYPRRVCGFESQGRGSTQGQVYLQYLMKDFTLV</sequence>
<keyword evidence="8" id="KW-0472">Membrane</keyword>
<comment type="catalytic activity">
    <reaction evidence="12">
        <text>1,2-di-(9Z-octadecenoyl)-sn-glycero-3-phosphocholine + 1-hexadecanoyl-sn-glycero-3-phosphocholine = 1-hexadecanoyl-2-(9Z-octadecenoyl)-sn-glycero-3-phosphocholine + 1-(9Z-octadecenoyl)-sn-glycero-3-phosphocholine</text>
        <dbReference type="Rhea" id="RHEA:43816"/>
        <dbReference type="ChEBI" id="CHEBI:28610"/>
        <dbReference type="ChEBI" id="CHEBI:72998"/>
        <dbReference type="ChEBI" id="CHEBI:73001"/>
        <dbReference type="ChEBI" id="CHEBI:74669"/>
    </reaction>
    <physiologicalReaction direction="left-to-right" evidence="12">
        <dbReference type="Rhea" id="RHEA:43817"/>
    </physiologicalReaction>
    <physiologicalReaction direction="right-to-left" evidence="12">
        <dbReference type="Rhea" id="RHEA:43818"/>
    </physiologicalReaction>
</comment>
<keyword evidence="5" id="KW-0999">Mitochondrion inner membrane</keyword>
<keyword evidence="7" id="KW-0496">Mitochondrion</keyword>
<dbReference type="GO" id="GO:0005741">
    <property type="term" value="C:mitochondrial outer membrane"/>
    <property type="evidence" value="ECO:0007669"/>
    <property type="project" value="UniProtKB-SubCell"/>
</dbReference>
<dbReference type="GO" id="GO:0047184">
    <property type="term" value="F:1-acylglycerophosphocholine O-acyltransferase activity"/>
    <property type="evidence" value="ECO:0007669"/>
    <property type="project" value="TreeGrafter"/>
</dbReference>
<keyword evidence="3" id="KW-0808">Transferase</keyword>
<evidence type="ECO:0000259" key="14">
    <source>
        <dbReference type="SMART" id="SM00563"/>
    </source>
</evidence>